<evidence type="ECO:0000313" key="7">
    <source>
        <dbReference type="EMBL" id="RSM14562.1"/>
    </source>
</evidence>
<dbReference type="SMART" id="SM00490">
    <property type="entry name" value="HELICc"/>
    <property type="match status" value="1"/>
</dbReference>
<keyword evidence="3" id="KW-0347">Helicase</keyword>
<dbReference type="GO" id="GO:0006397">
    <property type="term" value="P:mRNA processing"/>
    <property type="evidence" value="ECO:0007669"/>
    <property type="project" value="UniProtKB-KW"/>
</dbReference>
<dbReference type="EMBL" id="NKCK01000006">
    <property type="protein sequence ID" value="RSM14562.1"/>
    <property type="molecule type" value="Genomic_DNA"/>
</dbReference>
<dbReference type="Gene3D" id="3.40.50.300">
    <property type="entry name" value="P-loop containing nucleotide triphosphate hydrolases"/>
    <property type="match status" value="4"/>
</dbReference>
<dbReference type="InterPro" id="IPR001650">
    <property type="entry name" value="Helicase_C-like"/>
</dbReference>
<dbReference type="GO" id="GO:0008380">
    <property type="term" value="P:RNA splicing"/>
    <property type="evidence" value="ECO:0007669"/>
    <property type="project" value="UniProtKB-KW"/>
</dbReference>
<dbReference type="SMART" id="SM00847">
    <property type="entry name" value="HA2"/>
    <property type="match status" value="1"/>
</dbReference>
<dbReference type="Pfam" id="PF21010">
    <property type="entry name" value="HA2_C"/>
    <property type="match status" value="1"/>
</dbReference>
<evidence type="ECO:0000259" key="6">
    <source>
        <dbReference type="SMART" id="SM00847"/>
    </source>
</evidence>
<evidence type="ECO:0000313" key="8">
    <source>
        <dbReference type="Proteomes" id="UP000287144"/>
    </source>
</evidence>
<sequence length="606" mass="67530">MIKAVAGVAQTKPKGSSLAFMASIQQIEETSGLIRKKVPGLQVLPLYSSLSKAQMEGVMDDNTGRKCSVLTNVAAASLTIGGITFMIGISSRQRAGRAGRIQDGTCYRLYTKDVFDKTLMPNTPPGMLTSEVMAEVLILKSCGFHKISDLNFVDASHVETVLRAVYEPRASEYVDADAKLTKNGSMAVGMPVDPAWYNSFLKAKELGCLAEIVTIACLLNMQDEIIMRPHAQRYTANVIRQQYSDAKSDHLTRLNAFHIYIHRRIESAGDKDKLARWFRMSFTNPKVAEQAQKMRNSMMASMSKRMLNNEPVPALEPSDPNFGLKIRQSLADGFYHKAAHMDRRGTYKTVHDNQPVLPEPDSCLVGEKYDYRPGLNYGFNQRHASRHSLYEQTARTFIVCLAASVFNGGTLIVPQSSVMAGVIAVVCQPFLSLHKKQTDCGTQSYRKYVATDLATNVVLPLLKHVMEYRDDFKVEVMSATINLEKFTQYFNTQNVFRAPGQACSVQIQYMKEATADYLACAYYVVEMIVKNNPKGDILLFLTTTREIEEACAMIRRRVPGLRVLPLYSALQSEAQSQGVSKSKLQQCIVSTNVAEATAWSTYREAL</sequence>
<reference evidence="7 8" key="1">
    <citation type="submission" date="2017-06" db="EMBL/GenBank/DDBJ databases">
        <title>Comparative genomic analysis of Ambrosia Fusariam Clade fungi.</title>
        <authorList>
            <person name="Stajich J.E."/>
            <person name="Carrillo J."/>
            <person name="Kijimoto T."/>
            <person name="Eskalen A."/>
            <person name="O'Donnell K."/>
            <person name="Kasson M."/>
        </authorList>
    </citation>
    <scope>NUCLEOTIDE SEQUENCE [LARGE SCALE GENOMIC DNA]</scope>
    <source>
        <strain evidence="7 8">NRRL62579</strain>
    </source>
</reference>
<feature type="domain" description="Helicase C-terminal" evidence="5">
    <location>
        <begin position="28"/>
        <end position="102"/>
    </location>
</feature>
<protein>
    <submittedName>
        <fullName evidence="7">Uncharacterized protein</fullName>
    </submittedName>
</protein>
<dbReference type="SUPFAM" id="SSF52540">
    <property type="entry name" value="P-loop containing nucleoside triphosphate hydrolases"/>
    <property type="match status" value="2"/>
</dbReference>
<evidence type="ECO:0000259" key="5">
    <source>
        <dbReference type="SMART" id="SM00490"/>
    </source>
</evidence>
<dbReference type="STRING" id="1325735.A0A428UK06"/>
<dbReference type="Pfam" id="PF00271">
    <property type="entry name" value="Helicase_C"/>
    <property type="match status" value="1"/>
</dbReference>
<evidence type="ECO:0000256" key="1">
    <source>
        <dbReference type="ARBA" id="ARBA00022741"/>
    </source>
</evidence>
<keyword evidence="2" id="KW-0378">Hydrolase</keyword>
<dbReference type="Proteomes" id="UP000287144">
    <property type="component" value="Unassembled WGS sequence"/>
</dbReference>
<accession>A0A428UK06</accession>
<dbReference type="InterPro" id="IPR027417">
    <property type="entry name" value="P-loop_NTPase"/>
</dbReference>
<gene>
    <name evidence="7" type="ORF">CEP52_001155</name>
</gene>
<dbReference type="GO" id="GO:0003723">
    <property type="term" value="F:RNA binding"/>
    <property type="evidence" value="ECO:0007669"/>
    <property type="project" value="TreeGrafter"/>
</dbReference>
<dbReference type="Gene3D" id="1.20.120.1080">
    <property type="match status" value="1"/>
</dbReference>
<keyword evidence="1" id="KW-0547">Nucleotide-binding</keyword>
<proteinExistence type="predicted"/>
<dbReference type="GO" id="GO:0016787">
    <property type="term" value="F:hydrolase activity"/>
    <property type="evidence" value="ECO:0007669"/>
    <property type="project" value="UniProtKB-KW"/>
</dbReference>
<feature type="domain" description="Helicase-associated" evidence="6">
    <location>
        <begin position="163"/>
        <end position="254"/>
    </location>
</feature>
<keyword evidence="4" id="KW-0067">ATP-binding</keyword>
<dbReference type="PANTHER" id="PTHR18934">
    <property type="entry name" value="ATP-DEPENDENT RNA HELICASE"/>
    <property type="match status" value="1"/>
</dbReference>
<dbReference type="AlphaFoldDB" id="A0A428UK06"/>
<evidence type="ECO:0000256" key="4">
    <source>
        <dbReference type="ARBA" id="ARBA00022840"/>
    </source>
</evidence>
<keyword evidence="8" id="KW-1185">Reference proteome</keyword>
<dbReference type="PANTHER" id="PTHR18934:SF99">
    <property type="entry name" value="ATP-DEPENDENT RNA HELICASE DHX37-RELATED"/>
    <property type="match status" value="1"/>
</dbReference>
<comment type="caution">
    <text evidence="7">The sequence shown here is derived from an EMBL/GenBank/DDBJ whole genome shotgun (WGS) entry which is preliminary data.</text>
</comment>
<evidence type="ECO:0000256" key="2">
    <source>
        <dbReference type="ARBA" id="ARBA00022801"/>
    </source>
</evidence>
<dbReference type="InterPro" id="IPR007502">
    <property type="entry name" value="Helicase-assoc_dom"/>
</dbReference>
<organism evidence="7 8">
    <name type="scientific">Fusarium oligoseptatum</name>
    <dbReference type="NCBI Taxonomy" id="2604345"/>
    <lineage>
        <taxon>Eukaryota</taxon>
        <taxon>Fungi</taxon>
        <taxon>Dikarya</taxon>
        <taxon>Ascomycota</taxon>
        <taxon>Pezizomycotina</taxon>
        <taxon>Sordariomycetes</taxon>
        <taxon>Hypocreomycetidae</taxon>
        <taxon>Hypocreales</taxon>
        <taxon>Nectriaceae</taxon>
        <taxon>Fusarium</taxon>
        <taxon>Fusarium solani species complex</taxon>
    </lineage>
</organism>
<evidence type="ECO:0000256" key="3">
    <source>
        <dbReference type="ARBA" id="ARBA00022806"/>
    </source>
</evidence>
<dbReference type="GO" id="GO:0003724">
    <property type="term" value="F:RNA helicase activity"/>
    <property type="evidence" value="ECO:0007669"/>
    <property type="project" value="UniProtKB-EC"/>
</dbReference>
<name>A0A428UK06_9HYPO</name>